<dbReference type="InterPro" id="IPR015943">
    <property type="entry name" value="WD40/YVTN_repeat-like_dom_sf"/>
</dbReference>
<feature type="repeat" description="WD" evidence="3">
    <location>
        <begin position="8"/>
        <end position="47"/>
    </location>
</feature>
<organism evidence="4 5">
    <name type="scientific">Blastocystis sp. subtype 1 (strain ATCC 50177 / NandII)</name>
    <dbReference type="NCBI Taxonomy" id="478820"/>
    <lineage>
        <taxon>Eukaryota</taxon>
        <taxon>Sar</taxon>
        <taxon>Stramenopiles</taxon>
        <taxon>Bigyra</taxon>
        <taxon>Opalozoa</taxon>
        <taxon>Opalinata</taxon>
        <taxon>Blastocystidae</taxon>
        <taxon>Blastocystis</taxon>
    </lineage>
</organism>
<dbReference type="PANTHER" id="PTHR44666">
    <property type="entry name" value="WD REPEAT-CONTAINING PROTEIN 53"/>
    <property type="match status" value="1"/>
</dbReference>
<dbReference type="Proteomes" id="UP000078348">
    <property type="component" value="Unassembled WGS sequence"/>
</dbReference>
<dbReference type="PROSITE" id="PS50294">
    <property type="entry name" value="WD_REPEATS_REGION"/>
    <property type="match status" value="1"/>
</dbReference>
<dbReference type="PROSITE" id="PS50082">
    <property type="entry name" value="WD_REPEATS_2"/>
    <property type="match status" value="1"/>
</dbReference>
<evidence type="ECO:0000313" key="5">
    <source>
        <dbReference type="Proteomes" id="UP000078348"/>
    </source>
</evidence>
<dbReference type="PANTHER" id="PTHR44666:SF1">
    <property type="entry name" value="WD REPEAT-CONTAINING PROTEIN 53"/>
    <property type="match status" value="1"/>
</dbReference>
<dbReference type="AlphaFoldDB" id="A0A196SGB8"/>
<dbReference type="Pfam" id="PF00400">
    <property type="entry name" value="WD40"/>
    <property type="match status" value="1"/>
</dbReference>
<name>A0A196SGB8_BLAHN</name>
<proteinExistence type="predicted"/>
<dbReference type="Gene3D" id="2.130.10.10">
    <property type="entry name" value="YVTN repeat-like/Quinoprotein amine dehydrogenase"/>
    <property type="match status" value="2"/>
</dbReference>
<gene>
    <name evidence="4" type="ORF">AV274_2920</name>
</gene>
<sequence>MQVSFSTLKGHKDSVTCMLDHPMGLITGSEDRTVRIWDTRMNRAVKCICGMFDDEIACLSTYPLNDYTVCVGCEAFVTFYDLRNPSALIQECIGVTDCNDADVNRCFPMDPGHSDEIAICDDDGTVAIWNCRTDEETIILEGMHQSICTDVVPLTLNGSRVIATSGYDQCVFLTNMEGVAFFHWSMTPLTSALPSVNPPFVYKLAYDDRRDRLYCGLMDGSVRYLKYEEKKGTVIPVITTHTGGVSDLQSWEKNNQHFLLSSANDCLFLVNKEVNSDLSLFQEVERIELRWKPNCFVRIGDDIYFGGLSKDVLRANGAFRV</sequence>
<protein>
    <submittedName>
        <fullName evidence="4">WD40 repeat-containing protein</fullName>
    </submittedName>
</protein>
<dbReference type="EMBL" id="LXWW01000148">
    <property type="protein sequence ID" value="OAO15366.1"/>
    <property type="molecule type" value="Genomic_DNA"/>
</dbReference>
<reference evidence="4 5" key="1">
    <citation type="submission" date="2016-05" db="EMBL/GenBank/DDBJ databases">
        <title>Nuclear genome of Blastocystis sp. subtype 1 NandII.</title>
        <authorList>
            <person name="Gentekaki E."/>
            <person name="Curtis B."/>
            <person name="Stairs C."/>
            <person name="Eme L."/>
            <person name="Herman E."/>
            <person name="Klimes V."/>
            <person name="Arias M.C."/>
            <person name="Elias M."/>
            <person name="Hilliou F."/>
            <person name="Klute M."/>
            <person name="Malik S.-B."/>
            <person name="Pightling A."/>
            <person name="Rachubinski R."/>
            <person name="Salas D."/>
            <person name="Schlacht A."/>
            <person name="Suga H."/>
            <person name="Archibald J."/>
            <person name="Ball S.G."/>
            <person name="Clark G."/>
            <person name="Dacks J."/>
            <person name="Van Der Giezen M."/>
            <person name="Tsaousis A."/>
            <person name="Roger A."/>
        </authorList>
    </citation>
    <scope>NUCLEOTIDE SEQUENCE [LARGE SCALE GENOMIC DNA]</scope>
    <source>
        <strain evidence="5">ATCC 50177 / NandII</strain>
    </source>
</reference>
<dbReference type="InterPro" id="IPR042453">
    <property type="entry name" value="WDR53"/>
</dbReference>
<evidence type="ECO:0000256" key="3">
    <source>
        <dbReference type="PROSITE-ProRule" id="PRU00221"/>
    </source>
</evidence>
<dbReference type="InterPro" id="IPR036322">
    <property type="entry name" value="WD40_repeat_dom_sf"/>
</dbReference>
<dbReference type="SUPFAM" id="SSF50978">
    <property type="entry name" value="WD40 repeat-like"/>
    <property type="match status" value="1"/>
</dbReference>
<evidence type="ECO:0000256" key="2">
    <source>
        <dbReference type="ARBA" id="ARBA00022737"/>
    </source>
</evidence>
<accession>A0A196SGB8</accession>
<comment type="caution">
    <text evidence="4">The sequence shown here is derived from an EMBL/GenBank/DDBJ whole genome shotgun (WGS) entry which is preliminary data.</text>
</comment>
<keyword evidence="2" id="KW-0677">Repeat</keyword>
<dbReference type="InterPro" id="IPR019775">
    <property type="entry name" value="WD40_repeat_CS"/>
</dbReference>
<evidence type="ECO:0000313" key="4">
    <source>
        <dbReference type="EMBL" id="OAO15366.1"/>
    </source>
</evidence>
<dbReference type="PROSITE" id="PS00678">
    <property type="entry name" value="WD_REPEATS_1"/>
    <property type="match status" value="1"/>
</dbReference>
<dbReference type="OrthoDB" id="2161379at2759"/>
<keyword evidence="1 3" id="KW-0853">WD repeat</keyword>
<evidence type="ECO:0000256" key="1">
    <source>
        <dbReference type="ARBA" id="ARBA00022574"/>
    </source>
</evidence>
<dbReference type="SMART" id="SM00320">
    <property type="entry name" value="WD40"/>
    <property type="match status" value="4"/>
</dbReference>
<dbReference type="InterPro" id="IPR001680">
    <property type="entry name" value="WD40_rpt"/>
</dbReference>
<keyword evidence="5" id="KW-1185">Reference proteome</keyword>
<dbReference type="STRING" id="478820.A0A196SGB8"/>